<organism evidence="2 3">
    <name type="scientific">Allacma fusca</name>
    <dbReference type="NCBI Taxonomy" id="39272"/>
    <lineage>
        <taxon>Eukaryota</taxon>
        <taxon>Metazoa</taxon>
        <taxon>Ecdysozoa</taxon>
        <taxon>Arthropoda</taxon>
        <taxon>Hexapoda</taxon>
        <taxon>Collembola</taxon>
        <taxon>Symphypleona</taxon>
        <taxon>Sminthuridae</taxon>
        <taxon>Allacma</taxon>
    </lineage>
</organism>
<comment type="caution">
    <text evidence="2">The sequence shown here is derived from an EMBL/GenBank/DDBJ whole genome shotgun (WGS) entry which is preliminary data.</text>
</comment>
<dbReference type="AlphaFoldDB" id="A0A8J2NR32"/>
<accession>A0A8J2NR32</accession>
<dbReference type="Proteomes" id="UP000708208">
    <property type="component" value="Unassembled WGS sequence"/>
</dbReference>
<feature type="non-terminal residue" evidence="2">
    <location>
        <position position="1"/>
    </location>
</feature>
<feature type="compositionally biased region" description="Basic and acidic residues" evidence="1">
    <location>
        <begin position="1"/>
        <end position="12"/>
    </location>
</feature>
<gene>
    <name evidence="2" type="ORF">AFUS01_LOCUS1207</name>
</gene>
<proteinExistence type="predicted"/>
<evidence type="ECO:0000256" key="1">
    <source>
        <dbReference type="SAM" id="MobiDB-lite"/>
    </source>
</evidence>
<reference evidence="2" key="1">
    <citation type="submission" date="2021-06" db="EMBL/GenBank/DDBJ databases">
        <authorList>
            <person name="Hodson N. C."/>
            <person name="Mongue J. A."/>
            <person name="Jaron S. K."/>
        </authorList>
    </citation>
    <scope>NUCLEOTIDE SEQUENCE</scope>
</reference>
<protein>
    <submittedName>
        <fullName evidence="2">Uncharacterized protein</fullName>
    </submittedName>
</protein>
<keyword evidence="3" id="KW-1185">Reference proteome</keyword>
<dbReference type="EMBL" id="CAJVCH010006679">
    <property type="protein sequence ID" value="CAG7659387.1"/>
    <property type="molecule type" value="Genomic_DNA"/>
</dbReference>
<evidence type="ECO:0000313" key="3">
    <source>
        <dbReference type="Proteomes" id="UP000708208"/>
    </source>
</evidence>
<sequence>KKMDAENLQETRKSRRSRGLEPLVPNLASLSQRRPGVTEKVNSNAVDNNTVRRLCRETSDDDDVKSVVTVASYKSKMSIRSTTSSQRSLIQRKQLQAEIDSMERVSKLQAELEAKRLERETEIEKKRLE</sequence>
<feature type="non-terminal residue" evidence="2">
    <location>
        <position position="129"/>
    </location>
</feature>
<feature type="region of interest" description="Disordered" evidence="1">
    <location>
        <begin position="1"/>
        <end position="24"/>
    </location>
</feature>
<evidence type="ECO:0000313" key="2">
    <source>
        <dbReference type="EMBL" id="CAG7659387.1"/>
    </source>
</evidence>
<name>A0A8J2NR32_9HEXA</name>